<reference evidence="2 3" key="1">
    <citation type="submission" date="2017-11" db="EMBL/GenBank/DDBJ databases">
        <title>Molecular characterization of Burkholderia pseudomallei and closely related isolates from Vietnam.</title>
        <authorList>
            <person name="Ustinov D.V."/>
            <person name="Antonov A.S."/>
            <person name="Avdusheva E.F."/>
            <person name="Shpak I.M."/>
            <person name="Zakharova I.B."/>
            <person name="Thi L.A."/>
            <person name="Teteryatnikova N."/>
            <person name="Lopasteyskaya Y.A."/>
            <person name="Kuzyutina J.A."/>
            <person name="Ngo T.N."/>
            <person name="Victorov D.V."/>
        </authorList>
    </citation>
    <scope>NUCLEOTIDE SEQUENCE [LARGE SCALE GENOMIC DNA]</scope>
    <source>
        <strain evidence="2 3">V1512</strain>
    </source>
</reference>
<evidence type="ECO:0000313" key="2">
    <source>
        <dbReference type="EMBL" id="PJO62040.1"/>
    </source>
</evidence>
<organism evidence="2 3">
    <name type="scientific">Burkholderia pseudomallei</name>
    <name type="common">Pseudomonas pseudomallei</name>
    <dbReference type="NCBI Taxonomy" id="28450"/>
    <lineage>
        <taxon>Bacteria</taxon>
        <taxon>Pseudomonadati</taxon>
        <taxon>Pseudomonadota</taxon>
        <taxon>Betaproteobacteria</taxon>
        <taxon>Burkholderiales</taxon>
        <taxon>Burkholderiaceae</taxon>
        <taxon>Burkholderia</taxon>
        <taxon>pseudomallei group</taxon>
    </lineage>
</organism>
<sequence length="77" mass="8304">MRRAHDKSYDPYRKAKLAVTAAPGEGGGTTGRLTRVRKNIIRRSANGPVSGCARLPLGRPKPRARREPEIRSPAAGA</sequence>
<accession>A0AAX0U0H7</accession>
<comment type="caution">
    <text evidence="2">The sequence shown here is derived from an EMBL/GenBank/DDBJ whole genome shotgun (WGS) entry which is preliminary data.</text>
</comment>
<dbReference type="EMBL" id="PHRB01000055">
    <property type="protein sequence ID" value="PJO62040.1"/>
    <property type="molecule type" value="Genomic_DNA"/>
</dbReference>
<dbReference type="Proteomes" id="UP000231878">
    <property type="component" value="Unassembled WGS sequence"/>
</dbReference>
<feature type="region of interest" description="Disordered" evidence="1">
    <location>
        <begin position="44"/>
        <end position="77"/>
    </location>
</feature>
<name>A0AAX0U0H7_BURPE</name>
<evidence type="ECO:0000256" key="1">
    <source>
        <dbReference type="SAM" id="MobiDB-lite"/>
    </source>
</evidence>
<dbReference type="AlphaFoldDB" id="A0AAX0U0H7"/>
<evidence type="ECO:0000313" key="3">
    <source>
        <dbReference type="Proteomes" id="UP000231878"/>
    </source>
</evidence>
<protein>
    <submittedName>
        <fullName evidence="2">Uncharacterized protein</fullName>
    </submittedName>
</protein>
<proteinExistence type="predicted"/>
<gene>
    <name evidence="2" type="ORF">CWD88_33435</name>
</gene>